<gene>
    <name evidence="2" type="ORF">SAY86_010120</name>
</gene>
<evidence type="ECO:0000256" key="1">
    <source>
        <dbReference type="SAM" id="Phobius"/>
    </source>
</evidence>
<feature type="transmembrane region" description="Helical" evidence="1">
    <location>
        <begin position="20"/>
        <end position="39"/>
    </location>
</feature>
<feature type="transmembrane region" description="Helical" evidence="1">
    <location>
        <begin position="46"/>
        <end position="66"/>
    </location>
</feature>
<keyword evidence="1" id="KW-0472">Membrane</keyword>
<sequence>MPESKRAQTLFPVIYSRHSLLIIHFAISRIHFNLSLLCLCQLFTMAFWKTALVALVLAATALTAAAQVEAPAPAPVSLSSSVVPSLASAFFAGVAALILGSTLRI</sequence>
<keyword evidence="3" id="KW-1185">Reference proteome</keyword>
<evidence type="ECO:0000313" key="3">
    <source>
        <dbReference type="Proteomes" id="UP001346149"/>
    </source>
</evidence>
<evidence type="ECO:0000313" key="2">
    <source>
        <dbReference type="EMBL" id="KAK4775185.1"/>
    </source>
</evidence>
<dbReference type="Proteomes" id="UP001346149">
    <property type="component" value="Unassembled WGS sequence"/>
</dbReference>
<name>A0AAN7KY37_TRANT</name>
<feature type="transmembrane region" description="Helical" evidence="1">
    <location>
        <begin position="86"/>
        <end position="103"/>
    </location>
</feature>
<proteinExistence type="predicted"/>
<dbReference type="AlphaFoldDB" id="A0AAN7KY37"/>
<organism evidence="2 3">
    <name type="scientific">Trapa natans</name>
    <name type="common">Water chestnut</name>
    <dbReference type="NCBI Taxonomy" id="22666"/>
    <lineage>
        <taxon>Eukaryota</taxon>
        <taxon>Viridiplantae</taxon>
        <taxon>Streptophyta</taxon>
        <taxon>Embryophyta</taxon>
        <taxon>Tracheophyta</taxon>
        <taxon>Spermatophyta</taxon>
        <taxon>Magnoliopsida</taxon>
        <taxon>eudicotyledons</taxon>
        <taxon>Gunneridae</taxon>
        <taxon>Pentapetalae</taxon>
        <taxon>rosids</taxon>
        <taxon>malvids</taxon>
        <taxon>Myrtales</taxon>
        <taxon>Lythraceae</taxon>
        <taxon>Trapa</taxon>
    </lineage>
</organism>
<protein>
    <submittedName>
        <fullName evidence="2">Uncharacterized protein</fullName>
    </submittedName>
</protein>
<accession>A0AAN7KY37</accession>
<comment type="caution">
    <text evidence="2">The sequence shown here is derived from an EMBL/GenBank/DDBJ whole genome shotgun (WGS) entry which is preliminary data.</text>
</comment>
<keyword evidence="1" id="KW-0812">Transmembrane</keyword>
<keyword evidence="1" id="KW-1133">Transmembrane helix</keyword>
<reference evidence="2 3" key="1">
    <citation type="journal article" date="2023" name="Hortic Res">
        <title>Pangenome of water caltrop reveals structural variations and asymmetric subgenome divergence after allopolyploidization.</title>
        <authorList>
            <person name="Zhang X."/>
            <person name="Chen Y."/>
            <person name="Wang L."/>
            <person name="Yuan Y."/>
            <person name="Fang M."/>
            <person name="Shi L."/>
            <person name="Lu R."/>
            <person name="Comes H.P."/>
            <person name="Ma Y."/>
            <person name="Chen Y."/>
            <person name="Huang G."/>
            <person name="Zhou Y."/>
            <person name="Zheng Z."/>
            <person name="Qiu Y."/>
        </authorList>
    </citation>
    <scope>NUCLEOTIDE SEQUENCE [LARGE SCALE GENOMIC DNA]</scope>
    <source>
        <strain evidence="2">F231</strain>
    </source>
</reference>
<dbReference type="EMBL" id="JAXQNO010000019">
    <property type="protein sequence ID" value="KAK4775185.1"/>
    <property type="molecule type" value="Genomic_DNA"/>
</dbReference>